<name>A0A5S9IJH4_UABAM</name>
<dbReference type="Gene3D" id="3.40.250.10">
    <property type="entry name" value="Rhodanese-like domain"/>
    <property type="match status" value="1"/>
</dbReference>
<dbReference type="GO" id="GO:0008146">
    <property type="term" value="F:sulfotransferase activity"/>
    <property type="evidence" value="ECO:0007669"/>
    <property type="project" value="TreeGrafter"/>
</dbReference>
<dbReference type="CDD" id="cd00158">
    <property type="entry name" value="RHOD"/>
    <property type="match status" value="1"/>
</dbReference>
<evidence type="ECO:0000256" key="5">
    <source>
        <dbReference type="ARBA" id="ARBA00052218"/>
    </source>
</evidence>
<evidence type="ECO:0000256" key="13">
    <source>
        <dbReference type="SAM" id="Phobius"/>
    </source>
</evidence>
<accession>A0A5S9IJH4</accession>
<dbReference type="InterPro" id="IPR001763">
    <property type="entry name" value="Rhodanese-like_dom"/>
</dbReference>
<evidence type="ECO:0000313" key="15">
    <source>
        <dbReference type="EMBL" id="BBM82586.1"/>
    </source>
</evidence>
<dbReference type="InterPro" id="IPR045886">
    <property type="entry name" value="ThiF/MoeB/HesA"/>
</dbReference>
<dbReference type="Pfam" id="PF00899">
    <property type="entry name" value="ThiF"/>
    <property type="match status" value="1"/>
</dbReference>
<dbReference type="InterPro" id="IPR036873">
    <property type="entry name" value="Rhodanese-like_dom_sf"/>
</dbReference>
<dbReference type="Pfam" id="PF00581">
    <property type="entry name" value="Rhodanese"/>
    <property type="match status" value="1"/>
</dbReference>
<feature type="transmembrane region" description="Helical" evidence="13">
    <location>
        <begin position="34"/>
        <end position="60"/>
    </location>
</feature>
<dbReference type="EMBL" id="AP019860">
    <property type="protein sequence ID" value="BBM82586.1"/>
    <property type="molecule type" value="Genomic_DNA"/>
</dbReference>
<keyword evidence="13" id="KW-0812">Transmembrane</keyword>
<organism evidence="15 16">
    <name type="scientific">Uabimicrobium amorphum</name>
    <dbReference type="NCBI Taxonomy" id="2596890"/>
    <lineage>
        <taxon>Bacteria</taxon>
        <taxon>Pseudomonadati</taxon>
        <taxon>Planctomycetota</taxon>
        <taxon>Candidatus Uabimicrobiia</taxon>
        <taxon>Candidatus Uabimicrobiales</taxon>
        <taxon>Candidatus Uabimicrobiaceae</taxon>
        <taxon>Candidatus Uabimicrobium</taxon>
    </lineage>
</organism>
<dbReference type="AlphaFoldDB" id="A0A5S9IJH4"/>
<comment type="function">
    <text evidence="6">Catalyzes the adenylation by ATP of the carboxyl group of the C-terminal glycine of sulfur carrier protein MoaD.</text>
</comment>
<dbReference type="FunFam" id="3.40.50.720:FF:000033">
    <property type="entry name" value="Adenylyltransferase and sulfurtransferase MOCS3"/>
    <property type="match status" value="1"/>
</dbReference>
<protein>
    <recommendedName>
        <fullName evidence="9">Molybdopterin-synthase adenylyltransferase</fullName>
        <ecNumber evidence="8">2.7.7.80</ecNumber>
    </recommendedName>
    <alternativeName>
        <fullName evidence="12">MoaD protein adenylase</fullName>
    </alternativeName>
    <alternativeName>
        <fullName evidence="10">Molybdopterin-converting factor subunit 1 adenylase</fullName>
    </alternativeName>
    <alternativeName>
        <fullName evidence="11">Sulfur carrier protein MoaD adenylyltransferase</fullName>
    </alternativeName>
</protein>
<evidence type="ECO:0000256" key="3">
    <source>
        <dbReference type="ARBA" id="ARBA00022741"/>
    </source>
</evidence>
<dbReference type="GO" id="GO:0008641">
    <property type="term" value="F:ubiquitin-like modifier activating enzyme activity"/>
    <property type="evidence" value="ECO:0007669"/>
    <property type="project" value="InterPro"/>
</dbReference>
<dbReference type="SMART" id="SM00450">
    <property type="entry name" value="RHOD"/>
    <property type="match status" value="1"/>
</dbReference>
<sequence>MTQLTQAEYKRYMRHLMLQQVGEQGQLRLKETRVIVIGVGGLGCPILMYLAAAGIGHIAIVDNDVVEESNLQRQVLYANAEIGQPKALVAAQKIRAQNPLISVEVFQERLNQQNYHRLLSAYDIVVDGSDNFATRYLVSDACVKLQKPLVYGSIFRFEGQVSLFSTTKDAPCYRCLYPQMPQKDAIPDCSQAGVLGVLPGMIAMFQATETLKHILQIGETLSGKLLCFNALDMEMRKLNIKKNPKCLACNGQIDIENYAYNTSQVFENEISCAQLRQKKADLLLIDVRQEYEHHAEHITGSILIPLDQLPQNLPSCAKQHPIVVYCKSGRRSQKATNILREQGFQNVLSLQGGIEAWNSNK</sequence>
<evidence type="ECO:0000256" key="11">
    <source>
        <dbReference type="ARBA" id="ARBA00075328"/>
    </source>
</evidence>
<dbReference type="InterPro" id="IPR000594">
    <property type="entry name" value="ThiF_NAD_FAD-bd"/>
</dbReference>
<reference evidence="15 16" key="1">
    <citation type="submission" date="2019-08" db="EMBL/GenBank/DDBJ databases">
        <title>Complete genome sequence of Candidatus Uab amorphum.</title>
        <authorList>
            <person name="Shiratori T."/>
            <person name="Suzuki S."/>
            <person name="Kakizawa Y."/>
            <person name="Ishida K."/>
        </authorList>
    </citation>
    <scope>NUCLEOTIDE SEQUENCE [LARGE SCALE GENOMIC DNA]</scope>
    <source>
        <strain evidence="15 16">SRT547</strain>
    </source>
</reference>
<evidence type="ECO:0000256" key="9">
    <source>
        <dbReference type="ARBA" id="ARBA00073635"/>
    </source>
</evidence>
<keyword evidence="13" id="KW-0472">Membrane</keyword>
<evidence type="ECO:0000256" key="12">
    <source>
        <dbReference type="ARBA" id="ARBA00078531"/>
    </source>
</evidence>
<evidence type="ECO:0000256" key="6">
    <source>
        <dbReference type="ARBA" id="ARBA00055169"/>
    </source>
</evidence>
<dbReference type="PANTHER" id="PTHR10953">
    <property type="entry name" value="UBIQUITIN-ACTIVATING ENZYME E1"/>
    <property type="match status" value="1"/>
</dbReference>
<dbReference type="GO" id="GO:0004792">
    <property type="term" value="F:thiosulfate-cyanide sulfurtransferase activity"/>
    <property type="evidence" value="ECO:0007669"/>
    <property type="project" value="TreeGrafter"/>
</dbReference>
<keyword evidence="4" id="KW-0067">ATP-binding</keyword>
<dbReference type="Gene3D" id="3.40.50.720">
    <property type="entry name" value="NAD(P)-binding Rossmann-like Domain"/>
    <property type="match status" value="1"/>
</dbReference>
<evidence type="ECO:0000256" key="1">
    <source>
        <dbReference type="ARBA" id="ARBA00009919"/>
    </source>
</evidence>
<comment type="catalytic activity">
    <reaction evidence="5">
        <text>[molybdopterin-synthase sulfur-carrier protein]-C-terminal Gly-Gly + ATP + H(+) = [molybdopterin-synthase sulfur-carrier protein]-C-terminal Gly-Gly-AMP + diphosphate</text>
        <dbReference type="Rhea" id="RHEA:43616"/>
        <dbReference type="Rhea" id="RHEA-COMP:12159"/>
        <dbReference type="Rhea" id="RHEA-COMP:12202"/>
        <dbReference type="ChEBI" id="CHEBI:15378"/>
        <dbReference type="ChEBI" id="CHEBI:30616"/>
        <dbReference type="ChEBI" id="CHEBI:33019"/>
        <dbReference type="ChEBI" id="CHEBI:90618"/>
        <dbReference type="ChEBI" id="CHEBI:90778"/>
        <dbReference type="EC" id="2.7.7.80"/>
    </reaction>
</comment>
<proteinExistence type="inferred from homology"/>
<dbReference type="GO" id="GO:0005524">
    <property type="term" value="F:ATP binding"/>
    <property type="evidence" value="ECO:0007669"/>
    <property type="project" value="UniProtKB-KW"/>
</dbReference>
<evidence type="ECO:0000256" key="10">
    <source>
        <dbReference type="ARBA" id="ARBA00075110"/>
    </source>
</evidence>
<keyword evidence="2" id="KW-0808">Transferase</keyword>
<feature type="domain" description="Rhodanese" evidence="14">
    <location>
        <begin position="278"/>
        <end position="359"/>
    </location>
</feature>
<dbReference type="CDD" id="cd00757">
    <property type="entry name" value="ThiF_MoeB_HesA_family"/>
    <property type="match status" value="1"/>
</dbReference>
<dbReference type="KEGG" id="uam:UABAM_00929"/>
<dbReference type="NCBIfam" id="NF004281">
    <property type="entry name" value="PRK05690.1"/>
    <property type="match status" value="1"/>
</dbReference>
<evidence type="ECO:0000313" key="16">
    <source>
        <dbReference type="Proteomes" id="UP000326354"/>
    </source>
</evidence>
<dbReference type="PANTHER" id="PTHR10953:SF102">
    <property type="entry name" value="ADENYLYLTRANSFERASE AND SULFURTRANSFERASE MOCS3"/>
    <property type="match status" value="1"/>
</dbReference>
<evidence type="ECO:0000259" key="14">
    <source>
        <dbReference type="PROSITE" id="PS50206"/>
    </source>
</evidence>
<dbReference type="InterPro" id="IPR035985">
    <property type="entry name" value="Ubiquitin-activating_enz"/>
</dbReference>
<keyword evidence="16" id="KW-1185">Reference proteome</keyword>
<evidence type="ECO:0000256" key="4">
    <source>
        <dbReference type="ARBA" id="ARBA00022840"/>
    </source>
</evidence>
<evidence type="ECO:0000256" key="7">
    <source>
        <dbReference type="ARBA" id="ARBA00063809"/>
    </source>
</evidence>
<dbReference type="PROSITE" id="PS50206">
    <property type="entry name" value="RHODANESE_3"/>
    <property type="match status" value="1"/>
</dbReference>
<dbReference type="GO" id="GO:0061605">
    <property type="term" value="F:molybdopterin-synthase adenylyltransferase activity"/>
    <property type="evidence" value="ECO:0007669"/>
    <property type="project" value="UniProtKB-EC"/>
</dbReference>
<keyword evidence="13" id="KW-1133">Transmembrane helix</keyword>
<dbReference type="RefSeq" id="WP_229759357.1">
    <property type="nucleotide sequence ID" value="NZ_AP019860.1"/>
</dbReference>
<dbReference type="GO" id="GO:0005829">
    <property type="term" value="C:cytosol"/>
    <property type="evidence" value="ECO:0007669"/>
    <property type="project" value="TreeGrafter"/>
</dbReference>
<dbReference type="SUPFAM" id="SSF69572">
    <property type="entry name" value="Activating enzymes of the ubiquitin-like proteins"/>
    <property type="match status" value="1"/>
</dbReference>
<comment type="subunit">
    <text evidence="7">Homodimer. Forms a stable heterotetrameric complex of 2 MoeB and 2 MoaD during adenylation of MoaD.</text>
</comment>
<gene>
    <name evidence="15" type="ORF">UABAM_00929</name>
</gene>
<evidence type="ECO:0000256" key="2">
    <source>
        <dbReference type="ARBA" id="ARBA00022679"/>
    </source>
</evidence>
<comment type="similarity">
    <text evidence="1">Belongs to the HesA/MoeB/ThiF family.</text>
</comment>
<dbReference type="Proteomes" id="UP000326354">
    <property type="component" value="Chromosome"/>
</dbReference>
<dbReference type="EC" id="2.7.7.80" evidence="8"/>
<evidence type="ECO:0000256" key="8">
    <source>
        <dbReference type="ARBA" id="ARBA00066884"/>
    </source>
</evidence>
<keyword evidence="3" id="KW-0547">Nucleotide-binding</keyword>